<sequence length="614" mass="66371">MTTLTCFLALATSFAVSSATTIAEINGPRFLSPLKDQTVSNVSAIITARGPDGLWIRSIYPDRDERTSESLYVYGSKFGANLTVGDSIVIGGKILEYRSSKDYIYLTELSSPVLSKKVSSGNKVQPLVIGKDTRDPPNEQYSSLDGGDVFAVPNNVSQISVANPELQPKKYGLDFWESLSGELVTVKKPVALTKPNSYGDTWVAGSNWKVSGRNDRDGLTITDKDANPEAIIIGTPLDGTKNPTNTRMGDSVEEITGIVTYAFGYYRILPSTAIKVTKSQKPALPNPTKLESGGKCDGITVGAYNVENLAATSSHHGAIAEHIVKYMKSPDIIFMQEIQDDNGATNDAVVSANLTLSTLTAAISAAGGPNYTFADIDPVDDQDGGQPGGNIRVAYLYKPSLIRLYKPNPGGSLDANEVLDGPTLKYNPGRIDPTNEAWTASRKPLVAQWEVINKKSDSKKVDTFFTVNVHFGSKGGSSSIMGDARPPVNGGVADRLAQAQLTANFVKNILSKDKDAKVITAGDFNEFTFVEPLEQYVKISGLKDLDAVASIDKLERYTYLFDMNAQELDHMFVSNAVAKDGSPKYEHIHINTWPEYAAQVSDHDPSVARLDLCV</sequence>
<evidence type="ECO:0000259" key="2">
    <source>
        <dbReference type="Pfam" id="PF03372"/>
    </source>
</evidence>
<evidence type="ECO:0000313" key="3">
    <source>
        <dbReference type="EMBL" id="KAJ4364616.1"/>
    </source>
</evidence>
<dbReference type="InterPro" id="IPR036691">
    <property type="entry name" value="Endo/exonu/phosph_ase_sf"/>
</dbReference>
<reference evidence="3" key="1">
    <citation type="submission" date="2022-10" db="EMBL/GenBank/DDBJ databases">
        <title>Tapping the CABI collections for fungal endophytes: first genome assemblies for Collariella, Neodidymelliopsis, Ascochyta clinopodiicola, Didymella pomorum, Didymosphaeria variabile, Neocosmospora piperis and Neocucurbitaria cava.</title>
        <authorList>
            <person name="Hill R."/>
        </authorList>
    </citation>
    <scope>NUCLEOTIDE SEQUENCE</scope>
    <source>
        <strain evidence="3">IMI 356814</strain>
    </source>
</reference>
<feature type="signal peptide" evidence="1">
    <location>
        <begin position="1"/>
        <end position="19"/>
    </location>
</feature>
<dbReference type="CDD" id="cd04486">
    <property type="entry name" value="YhcR_OBF_like"/>
    <property type="match status" value="1"/>
</dbReference>
<organism evidence="3 4">
    <name type="scientific">Neocucurbitaria cava</name>
    <dbReference type="NCBI Taxonomy" id="798079"/>
    <lineage>
        <taxon>Eukaryota</taxon>
        <taxon>Fungi</taxon>
        <taxon>Dikarya</taxon>
        <taxon>Ascomycota</taxon>
        <taxon>Pezizomycotina</taxon>
        <taxon>Dothideomycetes</taxon>
        <taxon>Pleosporomycetidae</taxon>
        <taxon>Pleosporales</taxon>
        <taxon>Pleosporineae</taxon>
        <taxon>Cucurbitariaceae</taxon>
        <taxon>Neocucurbitaria</taxon>
    </lineage>
</organism>
<evidence type="ECO:0000313" key="4">
    <source>
        <dbReference type="Proteomes" id="UP001140560"/>
    </source>
</evidence>
<evidence type="ECO:0000256" key="1">
    <source>
        <dbReference type="SAM" id="SignalP"/>
    </source>
</evidence>
<proteinExistence type="predicted"/>
<dbReference type="Gene3D" id="3.60.10.10">
    <property type="entry name" value="Endonuclease/exonuclease/phosphatase"/>
    <property type="match status" value="1"/>
</dbReference>
<feature type="chain" id="PRO_5040924132" description="Endonuclease/exonuclease/phosphatase domain-containing protein" evidence="1">
    <location>
        <begin position="20"/>
        <end position="614"/>
    </location>
</feature>
<keyword evidence="4" id="KW-1185">Reference proteome</keyword>
<comment type="caution">
    <text evidence="3">The sequence shown here is derived from an EMBL/GenBank/DDBJ whole genome shotgun (WGS) entry which is preliminary data.</text>
</comment>
<dbReference type="InterPro" id="IPR005135">
    <property type="entry name" value="Endo/exonuclease/phosphatase"/>
</dbReference>
<protein>
    <recommendedName>
        <fullName evidence="2">Endonuclease/exonuclease/phosphatase domain-containing protein</fullName>
    </recommendedName>
</protein>
<dbReference type="GO" id="GO:0003824">
    <property type="term" value="F:catalytic activity"/>
    <property type="evidence" value="ECO:0007669"/>
    <property type="project" value="InterPro"/>
</dbReference>
<gene>
    <name evidence="3" type="ORF">N0V83_009212</name>
</gene>
<dbReference type="AlphaFoldDB" id="A0A9W8Y253"/>
<name>A0A9W8Y253_9PLEO</name>
<dbReference type="SUPFAM" id="SSF56219">
    <property type="entry name" value="DNase I-like"/>
    <property type="match status" value="1"/>
</dbReference>
<dbReference type="Pfam" id="PF03372">
    <property type="entry name" value="Exo_endo_phos"/>
    <property type="match status" value="1"/>
</dbReference>
<feature type="domain" description="Endonuclease/exonuclease/phosphatase" evidence="2">
    <location>
        <begin position="304"/>
        <end position="603"/>
    </location>
</feature>
<dbReference type="EMBL" id="JAPEUY010000017">
    <property type="protein sequence ID" value="KAJ4364616.1"/>
    <property type="molecule type" value="Genomic_DNA"/>
</dbReference>
<dbReference type="PANTHER" id="PTHR42834:SF1">
    <property type="entry name" value="ENDONUCLEASE_EXONUCLEASE_PHOSPHATASE FAMILY PROTEIN (AFU_ORTHOLOGUE AFUA_3G09210)"/>
    <property type="match status" value="1"/>
</dbReference>
<accession>A0A9W8Y253</accession>
<dbReference type="OrthoDB" id="47488at2759"/>
<keyword evidence="1" id="KW-0732">Signal</keyword>
<dbReference type="PANTHER" id="PTHR42834">
    <property type="entry name" value="ENDONUCLEASE/EXONUCLEASE/PHOSPHATASE FAMILY PROTEIN (AFU_ORTHOLOGUE AFUA_3G09210)"/>
    <property type="match status" value="1"/>
</dbReference>
<dbReference type="Proteomes" id="UP001140560">
    <property type="component" value="Unassembled WGS sequence"/>
</dbReference>